<evidence type="ECO:0000313" key="5">
    <source>
        <dbReference type="Proteomes" id="UP000237347"/>
    </source>
</evidence>
<reference evidence="4 5" key="1">
    <citation type="journal article" date="2018" name="Sci. Data">
        <title>The draft genome sequence of cork oak.</title>
        <authorList>
            <person name="Ramos A.M."/>
            <person name="Usie A."/>
            <person name="Barbosa P."/>
            <person name="Barros P.M."/>
            <person name="Capote T."/>
            <person name="Chaves I."/>
            <person name="Simoes F."/>
            <person name="Abreu I."/>
            <person name="Carrasquinho I."/>
            <person name="Faro C."/>
            <person name="Guimaraes J.B."/>
            <person name="Mendonca D."/>
            <person name="Nobrega F."/>
            <person name="Rodrigues L."/>
            <person name="Saibo N.J.M."/>
            <person name="Varela M.C."/>
            <person name="Egas C."/>
            <person name="Matos J."/>
            <person name="Miguel C.M."/>
            <person name="Oliveira M.M."/>
            <person name="Ricardo C.P."/>
            <person name="Goncalves S."/>
        </authorList>
    </citation>
    <scope>NUCLEOTIDE SEQUENCE [LARGE SCALE GENOMIC DNA]</scope>
    <source>
        <strain evidence="5">cv. HL8</strain>
    </source>
</reference>
<organism evidence="4 5">
    <name type="scientific">Quercus suber</name>
    <name type="common">Cork oak</name>
    <dbReference type="NCBI Taxonomy" id="58331"/>
    <lineage>
        <taxon>Eukaryota</taxon>
        <taxon>Viridiplantae</taxon>
        <taxon>Streptophyta</taxon>
        <taxon>Embryophyta</taxon>
        <taxon>Tracheophyta</taxon>
        <taxon>Spermatophyta</taxon>
        <taxon>Magnoliopsida</taxon>
        <taxon>eudicotyledons</taxon>
        <taxon>Gunneridae</taxon>
        <taxon>Pentapetalae</taxon>
        <taxon>rosids</taxon>
        <taxon>fabids</taxon>
        <taxon>Fagales</taxon>
        <taxon>Fagaceae</taxon>
        <taxon>Quercus</taxon>
    </lineage>
</organism>
<comment type="similarity">
    <text evidence="1">Belongs to the actin-binding proteins ADF family.</text>
</comment>
<accession>A0AAW0IIY2</accession>
<feature type="domain" description="ADF-H" evidence="3">
    <location>
        <begin position="62"/>
        <end position="106"/>
    </location>
</feature>
<evidence type="ECO:0000256" key="2">
    <source>
        <dbReference type="ARBA" id="ARBA00023203"/>
    </source>
</evidence>
<dbReference type="GO" id="GO:0030042">
    <property type="term" value="P:actin filament depolymerization"/>
    <property type="evidence" value="ECO:0007669"/>
    <property type="project" value="InterPro"/>
</dbReference>
<dbReference type="Proteomes" id="UP000237347">
    <property type="component" value="Unassembled WGS sequence"/>
</dbReference>
<protein>
    <submittedName>
        <fullName evidence="4">Actin-depolymerizing factor 10</fullName>
    </submittedName>
</protein>
<gene>
    <name evidence="4" type="primary">ADF10_1</name>
    <name evidence="4" type="ORF">CFP56_003330</name>
</gene>
<keyword evidence="5" id="KW-1185">Reference proteome</keyword>
<dbReference type="SUPFAM" id="SSF55753">
    <property type="entry name" value="Actin depolymerizing proteins"/>
    <property type="match status" value="1"/>
</dbReference>
<dbReference type="Pfam" id="PF00241">
    <property type="entry name" value="Cofilin_ADF"/>
    <property type="match status" value="1"/>
</dbReference>
<dbReference type="GO" id="GO:0003779">
    <property type="term" value="F:actin binding"/>
    <property type="evidence" value="ECO:0007669"/>
    <property type="project" value="UniProtKB-KW"/>
</dbReference>
<dbReference type="AlphaFoldDB" id="A0AAW0IIY2"/>
<dbReference type="GO" id="GO:0015629">
    <property type="term" value="C:actin cytoskeleton"/>
    <property type="evidence" value="ECO:0007669"/>
    <property type="project" value="InterPro"/>
</dbReference>
<dbReference type="Gene3D" id="3.40.20.10">
    <property type="entry name" value="Severin"/>
    <property type="match status" value="1"/>
</dbReference>
<dbReference type="InterPro" id="IPR002108">
    <property type="entry name" value="ADF-H"/>
</dbReference>
<evidence type="ECO:0000256" key="1">
    <source>
        <dbReference type="ARBA" id="ARBA00006844"/>
    </source>
</evidence>
<proteinExistence type="inferred from homology"/>
<evidence type="ECO:0000259" key="3">
    <source>
        <dbReference type="Pfam" id="PF00241"/>
    </source>
</evidence>
<dbReference type="InterPro" id="IPR017904">
    <property type="entry name" value="ADF/Cofilin"/>
</dbReference>
<dbReference type="PANTHER" id="PTHR11913">
    <property type="entry name" value="COFILIN-RELATED"/>
    <property type="match status" value="1"/>
</dbReference>
<dbReference type="EMBL" id="PKMF04001116">
    <property type="protein sequence ID" value="KAK7814300.1"/>
    <property type="molecule type" value="Genomic_DNA"/>
</dbReference>
<comment type="caution">
    <text evidence="4">The sequence shown here is derived from an EMBL/GenBank/DDBJ whole genome shotgun (WGS) entry which is preliminary data.</text>
</comment>
<dbReference type="InterPro" id="IPR029006">
    <property type="entry name" value="ADF-H/Gelsolin-like_dom_sf"/>
</dbReference>
<evidence type="ECO:0000313" key="4">
    <source>
        <dbReference type="EMBL" id="KAK7814300.1"/>
    </source>
</evidence>
<keyword evidence="2" id="KW-0009">Actin-binding</keyword>
<name>A0AAW0IIY2_QUESU</name>
<sequence>MGAAHDLYFITDENFQKARFFSLHELEIGCQTRFGFQAERFSSLEACDYIGGQNNKQFGQLDTSKVKSKMVYATSKDRFKRDLDLDDTQVKLRATDPCKMSLDIVKGQALCHFTLLMFSSS</sequence>